<protein>
    <submittedName>
        <fullName evidence="2">Uncharacterized protein</fullName>
    </submittedName>
</protein>
<sequence>MNSKSKSTERIPKERALATNSADPQQDNHKLPILVEDCRRGVGRQETRLYQLLFEAGYKKGVAAAIIKNSRHSLNILTLLPFLRKEQEDLGVHHSIYGKGTEEAEENSDS</sequence>
<keyword evidence="3" id="KW-1185">Reference proteome</keyword>
<dbReference type="AlphaFoldDB" id="A0A3M0JED7"/>
<evidence type="ECO:0000313" key="3">
    <source>
        <dbReference type="Proteomes" id="UP000269221"/>
    </source>
</evidence>
<evidence type="ECO:0000313" key="2">
    <source>
        <dbReference type="EMBL" id="RMB99547.1"/>
    </source>
</evidence>
<reference evidence="2 3" key="1">
    <citation type="submission" date="2018-07" db="EMBL/GenBank/DDBJ databases">
        <title>A high quality draft genome assembly of the barn swallow (H. rustica rustica).</title>
        <authorList>
            <person name="Formenti G."/>
            <person name="Chiara M."/>
            <person name="Poveda L."/>
            <person name="Francoijs K.-J."/>
            <person name="Bonisoli-Alquati A."/>
            <person name="Canova L."/>
            <person name="Gianfranceschi L."/>
            <person name="Horner D.S."/>
            <person name="Saino N."/>
        </authorList>
    </citation>
    <scope>NUCLEOTIDE SEQUENCE [LARGE SCALE GENOMIC DNA]</scope>
    <source>
        <strain evidence="2">Chelidonia</strain>
        <tissue evidence="2">Blood</tissue>
    </source>
</reference>
<dbReference type="Proteomes" id="UP000269221">
    <property type="component" value="Unassembled WGS sequence"/>
</dbReference>
<feature type="compositionally biased region" description="Basic and acidic residues" evidence="1">
    <location>
        <begin position="1"/>
        <end position="16"/>
    </location>
</feature>
<dbReference type="EMBL" id="QRBI01000148">
    <property type="protein sequence ID" value="RMB99547.1"/>
    <property type="molecule type" value="Genomic_DNA"/>
</dbReference>
<comment type="caution">
    <text evidence="2">The sequence shown here is derived from an EMBL/GenBank/DDBJ whole genome shotgun (WGS) entry which is preliminary data.</text>
</comment>
<name>A0A3M0JED7_HIRRU</name>
<accession>A0A3M0JED7</accession>
<proteinExistence type="predicted"/>
<feature type="region of interest" description="Disordered" evidence="1">
    <location>
        <begin position="1"/>
        <end position="29"/>
    </location>
</feature>
<organism evidence="2 3">
    <name type="scientific">Hirundo rustica rustica</name>
    <dbReference type="NCBI Taxonomy" id="333673"/>
    <lineage>
        <taxon>Eukaryota</taxon>
        <taxon>Metazoa</taxon>
        <taxon>Chordata</taxon>
        <taxon>Craniata</taxon>
        <taxon>Vertebrata</taxon>
        <taxon>Euteleostomi</taxon>
        <taxon>Archelosauria</taxon>
        <taxon>Archosauria</taxon>
        <taxon>Dinosauria</taxon>
        <taxon>Saurischia</taxon>
        <taxon>Theropoda</taxon>
        <taxon>Coelurosauria</taxon>
        <taxon>Aves</taxon>
        <taxon>Neognathae</taxon>
        <taxon>Neoaves</taxon>
        <taxon>Telluraves</taxon>
        <taxon>Australaves</taxon>
        <taxon>Passeriformes</taxon>
        <taxon>Sylvioidea</taxon>
        <taxon>Hirundinidae</taxon>
        <taxon>Hirundo</taxon>
    </lineage>
</organism>
<evidence type="ECO:0000256" key="1">
    <source>
        <dbReference type="SAM" id="MobiDB-lite"/>
    </source>
</evidence>
<gene>
    <name evidence="2" type="ORF">DUI87_23800</name>
</gene>